<feature type="transmembrane region" description="Helical" evidence="1">
    <location>
        <begin position="268"/>
        <end position="289"/>
    </location>
</feature>
<feature type="transmembrane region" description="Helical" evidence="1">
    <location>
        <begin position="301"/>
        <end position="317"/>
    </location>
</feature>
<reference evidence="2" key="1">
    <citation type="journal article" date="2022" name="Int. J. Syst. Evol. Microbiol.">
        <title>Apilactobacillus apisilvae sp. nov., Nicolia spurrieriana gen. nov. sp. nov., Bombilactobacillus folatiphilus sp. nov. and Bombilactobacillus thymidiniphilus sp. nov., four new lactic acid bacterial isolates from stingless bees Tetragonula carbonaria and Austroplebeia australis.</title>
        <authorList>
            <person name="Oliphant S.A."/>
            <person name="Watson-Haigh N.S."/>
            <person name="Sumby K.M."/>
            <person name="Gardner J."/>
            <person name="Groom S."/>
            <person name="Jiranek V."/>
        </authorList>
    </citation>
    <scope>NUCLEOTIDE SEQUENCE</scope>
    <source>
        <strain evidence="2">SGEP1_A5</strain>
    </source>
</reference>
<accession>A0A976RTU7</accession>
<keyword evidence="1" id="KW-1133">Transmembrane helix</keyword>
<feature type="transmembrane region" description="Helical" evidence="1">
    <location>
        <begin position="150"/>
        <end position="169"/>
    </location>
</feature>
<protein>
    <submittedName>
        <fullName evidence="2">Uncharacterized protein</fullName>
    </submittedName>
</protein>
<feature type="transmembrane region" description="Helical" evidence="1">
    <location>
        <begin position="189"/>
        <end position="210"/>
    </location>
</feature>
<proteinExistence type="predicted"/>
<name>A0A976RTU7_9LACO</name>
<keyword evidence="1" id="KW-0472">Membrane</keyword>
<dbReference type="EMBL" id="CP093361">
    <property type="protein sequence ID" value="UQS87456.1"/>
    <property type="molecule type" value="Genomic_DNA"/>
</dbReference>
<dbReference type="AlphaFoldDB" id="A0A976RTU7"/>
<keyword evidence="1" id="KW-0812">Transmembrane</keyword>
<organism evidence="2 3">
    <name type="scientific">Nicoliella spurrieriana</name>
    <dbReference type="NCBI Taxonomy" id="2925830"/>
    <lineage>
        <taxon>Bacteria</taxon>
        <taxon>Bacillati</taxon>
        <taxon>Bacillota</taxon>
        <taxon>Bacilli</taxon>
        <taxon>Lactobacillales</taxon>
        <taxon>Lactobacillaceae</taxon>
        <taxon>Nicoliella</taxon>
    </lineage>
</organism>
<keyword evidence="3" id="KW-1185">Reference proteome</keyword>
<feature type="transmembrane region" description="Helical" evidence="1">
    <location>
        <begin position="337"/>
        <end position="356"/>
    </location>
</feature>
<feature type="transmembrane region" description="Helical" evidence="1">
    <location>
        <begin position="222"/>
        <end position="240"/>
    </location>
</feature>
<feature type="transmembrane region" description="Helical" evidence="1">
    <location>
        <begin position="98"/>
        <end position="118"/>
    </location>
</feature>
<evidence type="ECO:0000313" key="3">
    <source>
        <dbReference type="Proteomes" id="UP000831181"/>
    </source>
</evidence>
<dbReference type="Proteomes" id="UP000831181">
    <property type="component" value="Chromosome"/>
</dbReference>
<dbReference type="RefSeq" id="WP_260117264.1">
    <property type="nucleotide sequence ID" value="NZ_CP093361.1"/>
</dbReference>
<evidence type="ECO:0000313" key="2">
    <source>
        <dbReference type="EMBL" id="UQS87456.1"/>
    </source>
</evidence>
<dbReference type="KEGG" id="lbe:MOO44_04695"/>
<sequence>MANQKWRQLWPYLIIAIVAVVEILPQILTKSYIVGIDSIFHMNRFYDAAMQIKTGHFNYFQSFFGYQQTGRVINALYGPLFAYFNGILLLIAGTWFKFQLLTSWLYLSISGWLMYRLAIKNRVAPGPAVVVSAMYLLSSPMLSWVSGTQFTGLGAMFTPLVMLAGTNMMRRDKITVIPLALSMTLVIQMHLMTSIICATALIPFFIVAFIYSHHRGQLCLDLLKAVGLTLLLTANVWGAMLELFKSNTLLPVAPQLVMSENAFNVINTHSYVLVPVYTILYLLVTIYVVKHWRQLNLFTKVIFGNSMLFLWLSSYFFPWNWIQKMVPGVAYYIQMPARFYVVSFALLFLMVGIILTHQAPHWLQVTKWWLATLAFLGIFGVAAGTVILGTVSYHADRVVDNPTNLKFHTKRPQKLRAALHSAHLKTALTDMTKSTPDYLPIKRALAPDQYFPFHPYHAYTVTAIKKNHHHVRKQVTQNGLRVTWVNSAKHAKMIRIPVFKYAHTSVARDGKPFTAYRTSKVGALIVKSHPGKNHLTIGYRASRWFKALILIQVLGVIGLIGLLGYRGLKNNHQKS</sequence>
<gene>
    <name evidence="2" type="ORF">MOO44_04695</name>
</gene>
<feature type="transmembrane region" description="Helical" evidence="1">
    <location>
        <begin position="368"/>
        <end position="395"/>
    </location>
</feature>
<feature type="transmembrane region" description="Helical" evidence="1">
    <location>
        <begin position="544"/>
        <end position="565"/>
    </location>
</feature>
<evidence type="ECO:0000256" key="1">
    <source>
        <dbReference type="SAM" id="Phobius"/>
    </source>
</evidence>
<feature type="transmembrane region" description="Helical" evidence="1">
    <location>
        <begin position="9"/>
        <end position="28"/>
    </location>
</feature>
<feature type="transmembrane region" description="Helical" evidence="1">
    <location>
        <begin position="72"/>
        <end position="91"/>
    </location>
</feature>